<evidence type="ECO:0000313" key="3">
    <source>
        <dbReference type="Proteomes" id="UP000183471"/>
    </source>
</evidence>
<comment type="caution">
    <text evidence="2">The sequence shown here is derived from an EMBL/GenBank/DDBJ whole genome shotgun (WGS) entry which is preliminary data.</text>
</comment>
<keyword evidence="3" id="KW-1185">Reference proteome</keyword>
<sequence length="254" mass="28165">MSGYFRRLVMRSVGTEPDIRPLTHRLHAFSTSNAAESYDDAEEFVAGAAEASALFHSETPQSFTHAPRDMKASPVNTVDADFRSHSSRNDSDMVLPQTDSRALDGELAQREDGESRTGPIFRNVSPGNKQGSHGGQRRSIAHRMTPLKNKLEERSPFLPPVRDFSLMPEADPPPPPASSMTRDHAKTQVHASGLSFSERRGKESHEHKPPEIHVSIGRVEIRATVAPPPLRKTTAESPTMSLDEYLKVRNEGRR</sequence>
<feature type="region of interest" description="Disordered" evidence="1">
    <location>
        <begin position="81"/>
        <end position="254"/>
    </location>
</feature>
<evidence type="ECO:0000313" key="2">
    <source>
        <dbReference type="EMBL" id="SDQ62290.1"/>
    </source>
</evidence>
<protein>
    <submittedName>
        <fullName evidence="2">Uncharacterized protein</fullName>
    </submittedName>
</protein>
<dbReference type="Proteomes" id="UP000183471">
    <property type="component" value="Unassembled WGS sequence"/>
</dbReference>
<feature type="compositionally biased region" description="Basic and acidic residues" evidence="1">
    <location>
        <begin position="244"/>
        <end position="254"/>
    </location>
</feature>
<evidence type="ECO:0000256" key="1">
    <source>
        <dbReference type="SAM" id="MobiDB-lite"/>
    </source>
</evidence>
<name>A0ABY0THL9_9PROT</name>
<proteinExistence type="predicted"/>
<gene>
    <name evidence="2" type="ORF">SAMN05216402_1589</name>
</gene>
<feature type="compositionally biased region" description="Basic and acidic residues" evidence="1">
    <location>
        <begin position="197"/>
        <end position="211"/>
    </location>
</feature>
<feature type="compositionally biased region" description="Basic and acidic residues" evidence="1">
    <location>
        <begin position="81"/>
        <end position="91"/>
    </location>
</feature>
<dbReference type="RefSeq" id="WP_074631838.1">
    <property type="nucleotide sequence ID" value="NZ_FNKY01000001.1"/>
</dbReference>
<reference evidence="2 3" key="1">
    <citation type="submission" date="2016-10" db="EMBL/GenBank/DDBJ databases">
        <authorList>
            <person name="Varghese N."/>
            <person name="Submissions S."/>
        </authorList>
    </citation>
    <scope>NUCLEOTIDE SEQUENCE [LARGE SCALE GENOMIC DNA]</scope>
    <source>
        <strain evidence="2 3">Nl1</strain>
    </source>
</reference>
<feature type="compositionally biased region" description="Basic and acidic residues" evidence="1">
    <location>
        <begin position="101"/>
        <end position="115"/>
    </location>
</feature>
<dbReference type="EMBL" id="FNKY01000001">
    <property type="protein sequence ID" value="SDQ62290.1"/>
    <property type="molecule type" value="Genomic_DNA"/>
</dbReference>
<accession>A0ABY0THL9</accession>
<organism evidence="2 3">
    <name type="scientific">Nitrosospira multiformis</name>
    <dbReference type="NCBI Taxonomy" id="1231"/>
    <lineage>
        <taxon>Bacteria</taxon>
        <taxon>Pseudomonadati</taxon>
        <taxon>Pseudomonadota</taxon>
        <taxon>Betaproteobacteria</taxon>
        <taxon>Nitrosomonadales</taxon>
        <taxon>Nitrosomonadaceae</taxon>
        <taxon>Nitrosospira</taxon>
    </lineage>
</organism>